<name>A0A9W6FHI3_9FIRM</name>
<sequence length="310" mass="36544">MDENNKWMMLLLFLFHQTERQWREFETEIKYNNRYFPKSQILDELKRIQKYAVHEIHADEVYYRARVFSTPWECFKEELEQIRQIILKHFPDIENGKSSFNLDNMSDMQACLAMLLCMKNDSQSIMEEIELIFEKEKKFWGYDAEQSDAPPKDKTLGGRANPKNISYLYIAEDLKTAMMEVRPNLTQEVSVATIKILKTLRLFDFCYVDPEEEVGKSLDLSIISTAFSTPNFGNENDYYATQYLCEFIKELGFDGIRFYSSLNPPGKNIVLFNTKRNPTTKSKDYEIVESKVYSITKLDLNYQIIAPIEK</sequence>
<evidence type="ECO:0000259" key="1">
    <source>
        <dbReference type="SMART" id="SM00953"/>
    </source>
</evidence>
<dbReference type="Proteomes" id="UP001145094">
    <property type="component" value="Unassembled WGS sequence"/>
</dbReference>
<dbReference type="Pfam" id="PF08808">
    <property type="entry name" value="RES"/>
    <property type="match status" value="1"/>
</dbReference>
<evidence type="ECO:0000313" key="2">
    <source>
        <dbReference type="EMBL" id="GLG92000.1"/>
    </source>
</evidence>
<dbReference type="InterPro" id="IPR014914">
    <property type="entry name" value="RES_dom"/>
</dbReference>
<dbReference type="SMART" id="SM00953">
    <property type="entry name" value="RES"/>
    <property type="match status" value="1"/>
</dbReference>
<proteinExistence type="predicted"/>
<accession>A0A9W6FHI3</accession>
<protein>
    <recommendedName>
        <fullName evidence="1">RES domain-containing protein</fullName>
    </recommendedName>
</protein>
<dbReference type="RefSeq" id="WP_118637653.1">
    <property type="nucleotide sequence ID" value="NZ_BSCH01000032.1"/>
</dbReference>
<reference evidence="2" key="2">
    <citation type="submission" date="2022-11" db="EMBL/GenBank/DDBJ databases">
        <title>Draft genome sequence of Sellimonas catena strain 18CBH55.</title>
        <authorList>
            <person name="Atsushi H."/>
            <person name="Moriya O."/>
            <person name="Mitsuo S."/>
        </authorList>
    </citation>
    <scope>NUCLEOTIDE SEQUENCE</scope>
    <source>
        <strain evidence="2">18CBH55</strain>
    </source>
</reference>
<evidence type="ECO:0000313" key="3">
    <source>
        <dbReference type="Proteomes" id="UP001145094"/>
    </source>
</evidence>
<gene>
    <name evidence="2" type="ORF">Selli2_34270</name>
</gene>
<comment type="caution">
    <text evidence="2">The sequence shown here is derived from an EMBL/GenBank/DDBJ whole genome shotgun (WGS) entry which is preliminary data.</text>
</comment>
<reference evidence="2" key="3">
    <citation type="journal article" date="2023" name="Int. J. Syst. Evol. Microbiol.">
        <title>Sellimonas catena sp. nov., isolated from human faeces.</title>
        <authorList>
            <person name="Hisatomi A."/>
            <person name="Ohkuma M."/>
            <person name="Sakamoto M."/>
        </authorList>
    </citation>
    <scope>NUCLEOTIDE SEQUENCE</scope>
    <source>
        <strain evidence="2">18CBH55</strain>
    </source>
</reference>
<dbReference type="EMBL" id="BSCH01000032">
    <property type="protein sequence ID" value="GLG92000.1"/>
    <property type="molecule type" value="Genomic_DNA"/>
</dbReference>
<feature type="domain" description="RES" evidence="1">
    <location>
        <begin position="143"/>
        <end position="284"/>
    </location>
</feature>
<reference evidence="2" key="1">
    <citation type="submission" date="2022-11" db="EMBL/GenBank/DDBJ databases">
        <title>Draft genome sequence of Sellimonas catena strain 18CBH55.</title>
        <authorList>
            <person name="Hisatomi A."/>
            <person name="Ohkuma M."/>
            <person name="Sakamoto M."/>
        </authorList>
    </citation>
    <scope>NUCLEOTIDE SEQUENCE</scope>
    <source>
        <strain evidence="2">18CBH55</strain>
    </source>
</reference>
<organism evidence="2 3">
    <name type="scientific">Sellimonas catena</name>
    <dbReference type="NCBI Taxonomy" id="2994035"/>
    <lineage>
        <taxon>Bacteria</taxon>
        <taxon>Bacillati</taxon>
        <taxon>Bacillota</taxon>
        <taxon>Clostridia</taxon>
        <taxon>Lachnospirales</taxon>
        <taxon>Lachnospiraceae</taxon>
        <taxon>Sellimonas</taxon>
    </lineage>
</organism>
<dbReference type="AlphaFoldDB" id="A0A9W6FHI3"/>